<feature type="transmembrane region" description="Helical" evidence="1">
    <location>
        <begin position="116"/>
        <end position="146"/>
    </location>
</feature>
<organism evidence="2 3">
    <name type="scientific">Thalassomonas viridans</name>
    <dbReference type="NCBI Taxonomy" id="137584"/>
    <lineage>
        <taxon>Bacteria</taxon>
        <taxon>Pseudomonadati</taxon>
        <taxon>Pseudomonadota</taxon>
        <taxon>Gammaproteobacteria</taxon>
        <taxon>Alteromonadales</taxon>
        <taxon>Colwelliaceae</taxon>
        <taxon>Thalassomonas</taxon>
    </lineage>
</organism>
<dbReference type="AlphaFoldDB" id="A0AAF0C8V9"/>
<keyword evidence="1" id="KW-1133">Transmembrane helix</keyword>
<evidence type="ECO:0000313" key="2">
    <source>
        <dbReference type="EMBL" id="WDE06852.1"/>
    </source>
</evidence>
<dbReference type="Proteomes" id="UP000032352">
    <property type="component" value="Chromosome"/>
</dbReference>
<dbReference type="KEGG" id="tvd:SG34_008120"/>
<accession>A0AAF0C8V9</accession>
<reference evidence="2 3" key="1">
    <citation type="journal article" date="2015" name="Genome Announc.">
        <title>Draft Genome Sequences of Marine Isolates of Thalassomonas viridans and Thalassomonas actiniarum.</title>
        <authorList>
            <person name="Olonade I."/>
            <person name="van Zyl L.J."/>
            <person name="Trindade M."/>
        </authorList>
    </citation>
    <scope>NUCLEOTIDE SEQUENCE [LARGE SCALE GENOMIC DNA]</scope>
    <source>
        <strain evidence="2 3">XOM25</strain>
    </source>
</reference>
<keyword evidence="3" id="KW-1185">Reference proteome</keyword>
<evidence type="ECO:0000256" key="1">
    <source>
        <dbReference type="SAM" id="Phobius"/>
    </source>
</evidence>
<reference evidence="2 3" key="2">
    <citation type="journal article" date="2022" name="Mar. Drugs">
        <title>Bioassay-Guided Fractionation Leads to the Detection of Cholic Acid Generated by the Rare Thalassomonas sp.</title>
        <authorList>
            <person name="Pheiffer F."/>
            <person name="Schneider Y.K."/>
            <person name="Hansen E.H."/>
            <person name="Andersen J.H."/>
            <person name="Isaksson J."/>
            <person name="Busche T."/>
            <person name="R C."/>
            <person name="Kalinowski J."/>
            <person name="Zyl L.V."/>
            <person name="Trindade M."/>
        </authorList>
    </citation>
    <scope>NUCLEOTIDE SEQUENCE [LARGE SCALE GENOMIC DNA]</scope>
    <source>
        <strain evidence="2 3">XOM25</strain>
    </source>
</reference>
<dbReference type="EMBL" id="CP059733">
    <property type="protein sequence ID" value="WDE06852.1"/>
    <property type="molecule type" value="Genomic_DNA"/>
</dbReference>
<keyword evidence="1" id="KW-0472">Membrane</keyword>
<evidence type="ECO:0000313" key="3">
    <source>
        <dbReference type="Proteomes" id="UP000032352"/>
    </source>
</evidence>
<gene>
    <name evidence="2" type="ORF">SG34_008120</name>
</gene>
<name>A0AAF0C8V9_9GAMM</name>
<sequence length="147" mass="16731">MNKMQMSVEQLKLLIDLLCRERILWAKHKGEYDVSEAVMAIKTFHAVCHAIDAADTHSYMQQLREQVKAHQYNLSDKRPGAASRGSWGSCLSGVEHLLNGGKSFQHLKWRLRRDSLLIKIGAFGIAGNWRLWLVSSFLITLAWLAIV</sequence>
<keyword evidence="1" id="KW-0812">Transmembrane</keyword>
<proteinExistence type="predicted"/>
<protein>
    <submittedName>
        <fullName evidence="2">Uncharacterized protein</fullName>
    </submittedName>
</protein>